<dbReference type="CDD" id="cd02440">
    <property type="entry name" value="AdoMet_MTases"/>
    <property type="match status" value="1"/>
</dbReference>
<evidence type="ECO:0000313" key="1">
    <source>
        <dbReference type="EMBL" id="OYO22075.1"/>
    </source>
</evidence>
<keyword evidence="2" id="KW-1185">Reference proteome</keyword>
<dbReference type="PANTHER" id="PTHR43167">
    <property type="entry name" value="PUTATIVE (AFU_ORTHOLOGUE AFUA_6G01830)-RELATED"/>
    <property type="match status" value="1"/>
</dbReference>
<dbReference type="Pfam" id="PF13578">
    <property type="entry name" value="Methyltransf_24"/>
    <property type="match status" value="1"/>
</dbReference>
<dbReference type="Proteomes" id="UP000216311">
    <property type="component" value="Unassembled WGS sequence"/>
</dbReference>
<dbReference type="Gene3D" id="3.40.50.150">
    <property type="entry name" value="Vaccinia Virus protein VP39"/>
    <property type="match status" value="1"/>
</dbReference>
<proteinExistence type="predicted"/>
<dbReference type="AlphaFoldDB" id="A0A255H313"/>
<dbReference type="InterPro" id="IPR029063">
    <property type="entry name" value="SAM-dependent_MTases_sf"/>
</dbReference>
<dbReference type="EMBL" id="NMVQ01000012">
    <property type="protein sequence ID" value="OYO22075.1"/>
    <property type="molecule type" value="Genomic_DNA"/>
</dbReference>
<dbReference type="OrthoDB" id="484536at2"/>
<dbReference type="PANTHER" id="PTHR43167:SF1">
    <property type="entry name" value="PUTATIVE (AFU_ORTHOLOGUE AFUA_6G01830)-RELATED"/>
    <property type="match status" value="1"/>
</dbReference>
<protein>
    <submittedName>
        <fullName evidence="1">Cytidine deaminase</fullName>
    </submittedName>
</protein>
<gene>
    <name evidence="1" type="ORF">CGZ93_09205</name>
</gene>
<comment type="caution">
    <text evidence="1">The sequence shown here is derived from an EMBL/GenBank/DDBJ whole genome shotgun (WGS) entry which is preliminary data.</text>
</comment>
<reference evidence="1 2" key="1">
    <citation type="submission" date="2017-07" db="EMBL/GenBank/DDBJ databases">
        <title>Draft whole genome sequences of clinical Proprionibacteriaceae strains.</title>
        <authorList>
            <person name="Bernier A.-M."/>
            <person name="Bernard K."/>
            <person name="Domingo M.-C."/>
        </authorList>
    </citation>
    <scope>NUCLEOTIDE SEQUENCE [LARGE SCALE GENOMIC DNA]</scope>
    <source>
        <strain evidence="1 2">NML 130396</strain>
    </source>
</reference>
<accession>A0A255H313</accession>
<sequence>MSMPPEVPELVTRALRASLAQGYIESTRTETGRLLATLAATRTGTIAECGTGCGVGAAWLRSGAPEGTRVVTAESDPRLAECAQQVFAGDDIDVLEADWTTLEAMAPFSLLFLDAGAAKRADREQVIALVDDGGIVVIDDLVPCHGWPPMEHGSIDARRQEWLCDPRLASVETMVAEDTAVLVAVRRRGEPS</sequence>
<name>A0A255H313_9ACTN</name>
<evidence type="ECO:0000313" key="2">
    <source>
        <dbReference type="Proteomes" id="UP000216311"/>
    </source>
</evidence>
<dbReference type="SUPFAM" id="SSF53335">
    <property type="entry name" value="S-adenosyl-L-methionine-dependent methyltransferases"/>
    <property type="match status" value="1"/>
</dbReference>
<organism evidence="1 2">
    <name type="scientific">Enemella dayhoffiae</name>
    <dbReference type="NCBI Taxonomy" id="2016507"/>
    <lineage>
        <taxon>Bacteria</taxon>
        <taxon>Bacillati</taxon>
        <taxon>Actinomycetota</taxon>
        <taxon>Actinomycetes</taxon>
        <taxon>Propionibacteriales</taxon>
        <taxon>Propionibacteriaceae</taxon>
        <taxon>Enemella</taxon>
    </lineage>
</organism>